<accession>I0GV06</accession>
<name>I0GV06_SELRL</name>
<reference evidence="1 2" key="1">
    <citation type="submission" date="2011-10" db="EMBL/GenBank/DDBJ databases">
        <title>Whole genome sequence of Selenomonas ruminantium subsp. lactilytica TAM6421.</title>
        <authorList>
            <person name="Oguchi A."/>
            <person name="Ankai A."/>
            <person name="Kaneko J."/>
            <person name="Yamada-Narita S."/>
            <person name="Fukui S."/>
            <person name="Takahashi M."/>
            <person name="Onodera T."/>
            <person name="Kojima S."/>
            <person name="Fushimi T."/>
            <person name="Abe N."/>
            <person name="Kamio Y."/>
            <person name="Yamazaki S."/>
            <person name="Fujita N."/>
        </authorList>
    </citation>
    <scope>NUCLEOTIDE SEQUENCE [LARGE SCALE GENOMIC DNA]</scope>
    <source>
        <strain evidence="2">NBRC 103574 / TAM6421</strain>
        <plasmid evidence="1 2">pSRC2</plasmid>
    </source>
</reference>
<proteinExistence type="predicted"/>
<organism evidence="1 2">
    <name type="scientific">Selenomonas ruminantium subsp. lactilytica (strain NBRC 103574 / TAM6421)</name>
    <dbReference type="NCBI Taxonomy" id="927704"/>
    <lineage>
        <taxon>Bacteria</taxon>
        <taxon>Bacillati</taxon>
        <taxon>Bacillota</taxon>
        <taxon>Negativicutes</taxon>
        <taxon>Selenomonadales</taxon>
        <taxon>Selenomonadaceae</taxon>
        <taxon>Selenomonas</taxon>
    </lineage>
</organism>
<geneLocation type="plasmid" evidence="1 2">
    <name>pSRC2</name>
</geneLocation>
<dbReference type="Proteomes" id="UP000007887">
    <property type="component" value="Plasmid pSRC2"/>
</dbReference>
<protein>
    <submittedName>
        <fullName evidence="1">Uncharacterized protein</fullName>
    </submittedName>
</protein>
<dbReference type="KEGG" id="sri:SELR_pSRC200590"/>
<dbReference type="HOGENOM" id="CLU_2828799_0_0_9"/>
<dbReference type="EMBL" id="AP012293">
    <property type="protein sequence ID" value="BAL84593.1"/>
    <property type="molecule type" value="Genomic_DNA"/>
</dbReference>
<keyword evidence="1" id="KW-0614">Plasmid</keyword>
<evidence type="ECO:0000313" key="1">
    <source>
        <dbReference type="EMBL" id="BAL84593.1"/>
    </source>
</evidence>
<dbReference type="PATRIC" id="fig|927704.6.peg.3254"/>
<dbReference type="AlphaFoldDB" id="I0GV06"/>
<sequence length="66" mass="7456">MVVGDPLRHHGDASFFLCRELIPGFLNGITGEYVTPKGYFVDEAEAEDFDKAFPHKERMVLPGQIF</sequence>
<gene>
    <name evidence="1" type="ordered locus">SELR_pSRC200590</name>
</gene>
<evidence type="ECO:0000313" key="2">
    <source>
        <dbReference type="Proteomes" id="UP000007887"/>
    </source>
</evidence>